<evidence type="ECO:0000256" key="1">
    <source>
        <dbReference type="ARBA" id="ARBA00022741"/>
    </source>
</evidence>
<proteinExistence type="predicted"/>
<dbReference type="EMBL" id="ML211649">
    <property type="protein sequence ID" value="TFK81137.1"/>
    <property type="molecule type" value="Genomic_DNA"/>
</dbReference>
<dbReference type="STRING" id="1314778.A0A5C3NX69"/>
<dbReference type="GO" id="GO:0015421">
    <property type="term" value="F:ABC-type oligopeptide transporter activity"/>
    <property type="evidence" value="ECO:0007669"/>
    <property type="project" value="TreeGrafter"/>
</dbReference>
<dbReference type="PROSITE" id="PS00211">
    <property type="entry name" value="ABC_TRANSPORTER_1"/>
    <property type="match status" value="1"/>
</dbReference>
<dbReference type="InParanoid" id="A0A5C3NX69"/>
<evidence type="ECO:0000313" key="5">
    <source>
        <dbReference type="Proteomes" id="UP000308197"/>
    </source>
</evidence>
<protein>
    <submittedName>
        <fullName evidence="4">P-loop containing nucleoside triphosphate hydrolase protein</fullName>
    </submittedName>
</protein>
<reference evidence="4 5" key="1">
    <citation type="journal article" date="2019" name="Nat. Ecol. Evol.">
        <title>Megaphylogeny resolves global patterns of mushroom evolution.</title>
        <authorList>
            <person name="Varga T."/>
            <person name="Krizsan K."/>
            <person name="Foldi C."/>
            <person name="Dima B."/>
            <person name="Sanchez-Garcia M."/>
            <person name="Sanchez-Ramirez S."/>
            <person name="Szollosi G.J."/>
            <person name="Szarkandi J.G."/>
            <person name="Papp V."/>
            <person name="Albert L."/>
            <person name="Andreopoulos W."/>
            <person name="Angelini C."/>
            <person name="Antonin V."/>
            <person name="Barry K.W."/>
            <person name="Bougher N.L."/>
            <person name="Buchanan P."/>
            <person name="Buyck B."/>
            <person name="Bense V."/>
            <person name="Catcheside P."/>
            <person name="Chovatia M."/>
            <person name="Cooper J."/>
            <person name="Damon W."/>
            <person name="Desjardin D."/>
            <person name="Finy P."/>
            <person name="Geml J."/>
            <person name="Haridas S."/>
            <person name="Hughes K."/>
            <person name="Justo A."/>
            <person name="Karasinski D."/>
            <person name="Kautmanova I."/>
            <person name="Kiss B."/>
            <person name="Kocsube S."/>
            <person name="Kotiranta H."/>
            <person name="LaButti K.M."/>
            <person name="Lechner B.E."/>
            <person name="Liimatainen K."/>
            <person name="Lipzen A."/>
            <person name="Lukacs Z."/>
            <person name="Mihaltcheva S."/>
            <person name="Morgado L.N."/>
            <person name="Niskanen T."/>
            <person name="Noordeloos M.E."/>
            <person name="Ohm R.A."/>
            <person name="Ortiz-Santana B."/>
            <person name="Ovrebo C."/>
            <person name="Racz N."/>
            <person name="Riley R."/>
            <person name="Savchenko A."/>
            <person name="Shiryaev A."/>
            <person name="Soop K."/>
            <person name="Spirin V."/>
            <person name="Szebenyi C."/>
            <person name="Tomsovsky M."/>
            <person name="Tulloss R.E."/>
            <person name="Uehling J."/>
            <person name="Grigoriev I.V."/>
            <person name="Vagvolgyi C."/>
            <person name="Papp T."/>
            <person name="Martin F.M."/>
            <person name="Miettinen O."/>
            <person name="Hibbett D.S."/>
            <person name="Nagy L.G."/>
        </authorList>
    </citation>
    <scope>NUCLEOTIDE SEQUENCE [LARGE SCALE GENOMIC DNA]</scope>
    <source>
        <strain evidence="4 5">HHB13444</strain>
    </source>
</reference>
<dbReference type="PANTHER" id="PTHR43394:SF1">
    <property type="entry name" value="ATP-BINDING CASSETTE SUB-FAMILY B MEMBER 10, MITOCHONDRIAL"/>
    <property type="match status" value="1"/>
</dbReference>
<dbReference type="Gene3D" id="3.40.50.300">
    <property type="entry name" value="P-loop containing nucleotide triphosphate hydrolases"/>
    <property type="match status" value="1"/>
</dbReference>
<gene>
    <name evidence="4" type="ORF">K466DRAFT_578687</name>
</gene>
<sequence length="597" mass="66714">MFKDVLSVPGCTPLVLLYVVTRLGEAIVPAVSIWFQGQFLSITQAAIETRTVDKQRLIFIAAGQLACTVAKFSDVKRKLNDIADTYWGQSVIWCTLELVAELVSIFMRLVAQALVLVQILRGQRDGPLLVVLTLASEGLVHAARLPIFRPVRVWLAKNVDADYMRMRGWKEVVAQNMYRKEFVAGNLADHATSEYKKAAERVGDDDAEWKDLEYEIRWPLASIWSVFNQPLLQLPQFVFILRAAQFPMSIPLSLASLSLVQDAAREFAWSFRVIVNRTWSIESRLTAVKRMYEVVEIANEIPDGKVPFPEEASEIRHGVALEFRNVSFKYPGTDRYALRNISFSIRPGQLCVIVGANGSGKSTILKLVSRLYDPNEGEILLGGHDIRTIKLHDLRQAMSVLFQDYTIFPLSIRDNIAMGDPATSQDDERVLLAAKLAGADTVVDKLPDGYNTYLKPAVCVEYSGAAEGQTTFTEAAGVKASDSTELSGGQMQRLAVARTFMRSVVQEDSKVGLLLFDEPSAALDPAAEHDLFERLRELRGNKTMVFSSHRFGNLTRHADLIMYMDDSGIRESGTHDALLKADGEYARLWRLQAEAFI</sequence>
<dbReference type="SUPFAM" id="SSF52540">
    <property type="entry name" value="P-loop containing nucleoside triphosphate hydrolases"/>
    <property type="match status" value="1"/>
</dbReference>
<keyword evidence="5" id="KW-1185">Reference proteome</keyword>
<dbReference type="InterPro" id="IPR027417">
    <property type="entry name" value="P-loop_NTPase"/>
</dbReference>
<evidence type="ECO:0000313" key="4">
    <source>
        <dbReference type="EMBL" id="TFK81137.1"/>
    </source>
</evidence>
<feature type="domain" description="ABC transporter" evidence="3">
    <location>
        <begin position="321"/>
        <end position="591"/>
    </location>
</feature>
<dbReference type="Proteomes" id="UP000308197">
    <property type="component" value="Unassembled WGS sequence"/>
</dbReference>
<keyword evidence="2" id="KW-0067">ATP-binding</keyword>
<dbReference type="InterPro" id="IPR003593">
    <property type="entry name" value="AAA+_ATPase"/>
</dbReference>
<dbReference type="PANTHER" id="PTHR43394">
    <property type="entry name" value="ATP-DEPENDENT PERMEASE MDL1, MITOCHONDRIAL"/>
    <property type="match status" value="1"/>
</dbReference>
<name>A0A5C3NX69_9APHY</name>
<dbReference type="Pfam" id="PF00005">
    <property type="entry name" value="ABC_tran"/>
    <property type="match status" value="1"/>
</dbReference>
<dbReference type="SMART" id="SM00382">
    <property type="entry name" value="AAA"/>
    <property type="match status" value="1"/>
</dbReference>
<dbReference type="AlphaFoldDB" id="A0A5C3NX69"/>
<accession>A0A5C3NX69</accession>
<dbReference type="InterPro" id="IPR003439">
    <property type="entry name" value="ABC_transporter-like_ATP-bd"/>
</dbReference>
<evidence type="ECO:0000259" key="3">
    <source>
        <dbReference type="PROSITE" id="PS50893"/>
    </source>
</evidence>
<dbReference type="InterPro" id="IPR017871">
    <property type="entry name" value="ABC_transporter-like_CS"/>
</dbReference>
<dbReference type="GO" id="GO:0005524">
    <property type="term" value="F:ATP binding"/>
    <property type="evidence" value="ECO:0007669"/>
    <property type="project" value="UniProtKB-KW"/>
</dbReference>
<evidence type="ECO:0000256" key="2">
    <source>
        <dbReference type="ARBA" id="ARBA00022840"/>
    </source>
</evidence>
<dbReference type="InterPro" id="IPR039421">
    <property type="entry name" value="Type_1_exporter"/>
</dbReference>
<keyword evidence="4" id="KW-0378">Hydrolase</keyword>
<organism evidence="4 5">
    <name type="scientific">Polyporus arcularius HHB13444</name>
    <dbReference type="NCBI Taxonomy" id="1314778"/>
    <lineage>
        <taxon>Eukaryota</taxon>
        <taxon>Fungi</taxon>
        <taxon>Dikarya</taxon>
        <taxon>Basidiomycota</taxon>
        <taxon>Agaricomycotina</taxon>
        <taxon>Agaricomycetes</taxon>
        <taxon>Polyporales</taxon>
        <taxon>Polyporaceae</taxon>
        <taxon>Polyporus</taxon>
    </lineage>
</organism>
<keyword evidence="1" id="KW-0547">Nucleotide-binding</keyword>
<dbReference type="GO" id="GO:0016887">
    <property type="term" value="F:ATP hydrolysis activity"/>
    <property type="evidence" value="ECO:0007669"/>
    <property type="project" value="InterPro"/>
</dbReference>
<dbReference type="PROSITE" id="PS50893">
    <property type="entry name" value="ABC_TRANSPORTER_2"/>
    <property type="match status" value="1"/>
</dbReference>